<proteinExistence type="predicted"/>
<keyword evidence="2" id="KW-1185">Reference proteome</keyword>
<evidence type="ECO:0000313" key="2">
    <source>
        <dbReference type="Proteomes" id="UP001064971"/>
    </source>
</evidence>
<organism evidence="1 2">
    <name type="scientific">Deinococcus aetherius</name>
    <dbReference type="NCBI Taxonomy" id="200252"/>
    <lineage>
        <taxon>Bacteria</taxon>
        <taxon>Thermotogati</taxon>
        <taxon>Deinococcota</taxon>
        <taxon>Deinococci</taxon>
        <taxon>Deinococcales</taxon>
        <taxon>Deinococcaceae</taxon>
        <taxon>Deinococcus</taxon>
    </lineage>
</organism>
<reference evidence="1" key="1">
    <citation type="submission" date="2022-07" db="EMBL/GenBank/DDBJ databases">
        <title>Complete Genome Sequence of the Radioresistant Bacterium Deinococcus aetherius ST0316, Isolated from the Air Dust collected in Lower Stratosphere above Japan.</title>
        <authorList>
            <person name="Satoh K."/>
            <person name="Hagiwara K."/>
            <person name="Katsumata K."/>
            <person name="Kubo A."/>
            <person name="Yokobori S."/>
            <person name="Yamagishi A."/>
            <person name="Oono Y."/>
            <person name="Narumi I."/>
        </authorList>
    </citation>
    <scope>NUCLEOTIDE SEQUENCE</scope>
    <source>
        <strain evidence="1">ST0316</strain>
    </source>
</reference>
<sequence>MADLLDALADALAALQAIPNAPPVLLRGVNEDPGGDEVIVLDRVASTGLQMQGGSATTNRIQVTCYAAGVERALDLTAQARAALGAQRFTFIQSRPAPDGVGELADYRRG</sequence>
<dbReference type="EMBL" id="AP026560">
    <property type="protein sequence ID" value="BDP42924.1"/>
    <property type="molecule type" value="Genomic_DNA"/>
</dbReference>
<accession>A0ABM8AGJ7</accession>
<name>A0ABM8AGJ7_9DEIO</name>
<gene>
    <name evidence="1" type="ORF">DAETH_28930</name>
</gene>
<dbReference type="RefSeq" id="WP_264775600.1">
    <property type="nucleotide sequence ID" value="NZ_AP026560.1"/>
</dbReference>
<protein>
    <submittedName>
        <fullName evidence="1">Uncharacterized protein</fullName>
    </submittedName>
</protein>
<evidence type="ECO:0000313" key="1">
    <source>
        <dbReference type="EMBL" id="BDP42924.1"/>
    </source>
</evidence>
<dbReference type="Proteomes" id="UP001064971">
    <property type="component" value="Chromosome"/>
</dbReference>